<gene>
    <name evidence="1" type="ORF">C1H46_003436</name>
</gene>
<proteinExistence type="predicted"/>
<protein>
    <submittedName>
        <fullName evidence="1">Uncharacterized protein</fullName>
    </submittedName>
</protein>
<evidence type="ECO:0000313" key="2">
    <source>
        <dbReference type="Proteomes" id="UP000315295"/>
    </source>
</evidence>
<dbReference type="Proteomes" id="UP000315295">
    <property type="component" value="Unassembled WGS sequence"/>
</dbReference>
<dbReference type="AlphaFoldDB" id="A0A540NJ13"/>
<dbReference type="EMBL" id="VIEB01000034">
    <property type="protein sequence ID" value="TQE11021.1"/>
    <property type="molecule type" value="Genomic_DNA"/>
</dbReference>
<organism evidence="1 2">
    <name type="scientific">Malus baccata</name>
    <name type="common">Siberian crab apple</name>
    <name type="synonym">Pyrus baccata</name>
    <dbReference type="NCBI Taxonomy" id="106549"/>
    <lineage>
        <taxon>Eukaryota</taxon>
        <taxon>Viridiplantae</taxon>
        <taxon>Streptophyta</taxon>
        <taxon>Embryophyta</taxon>
        <taxon>Tracheophyta</taxon>
        <taxon>Spermatophyta</taxon>
        <taxon>Magnoliopsida</taxon>
        <taxon>eudicotyledons</taxon>
        <taxon>Gunneridae</taxon>
        <taxon>Pentapetalae</taxon>
        <taxon>rosids</taxon>
        <taxon>fabids</taxon>
        <taxon>Rosales</taxon>
        <taxon>Rosaceae</taxon>
        <taxon>Amygdaloideae</taxon>
        <taxon>Maleae</taxon>
        <taxon>Malus</taxon>
    </lineage>
</organism>
<comment type="caution">
    <text evidence="1">The sequence shown here is derived from an EMBL/GenBank/DDBJ whole genome shotgun (WGS) entry which is preliminary data.</text>
</comment>
<evidence type="ECO:0000313" key="1">
    <source>
        <dbReference type="EMBL" id="TQE11021.1"/>
    </source>
</evidence>
<sequence>MGRCYRRSAASGSGSTELVANRHFGDSKSLSQSLNGLDLGGHGDGNRFRGFEYDGDLMGGIG</sequence>
<reference evidence="1 2" key="1">
    <citation type="journal article" date="2019" name="G3 (Bethesda)">
        <title>Sequencing of a Wild Apple (Malus baccata) Genome Unravels the Differences Between Cultivated and Wild Apple Species Regarding Disease Resistance and Cold Tolerance.</title>
        <authorList>
            <person name="Chen X."/>
        </authorList>
    </citation>
    <scope>NUCLEOTIDE SEQUENCE [LARGE SCALE GENOMIC DNA]</scope>
    <source>
        <strain evidence="2">cv. Shandingzi</strain>
        <tissue evidence="1">Leaves</tissue>
    </source>
</reference>
<name>A0A540NJ13_MALBA</name>
<keyword evidence="2" id="KW-1185">Reference proteome</keyword>
<accession>A0A540NJ13</accession>